<dbReference type="EMBL" id="CAMXCT030002177">
    <property type="protein sequence ID" value="CAL4783532.1"/>
    <property type="molecule type" value="Genomic_DNA"/>
</dbReference>
<comment type="caution">
    <text evidence="2">The sequence shown here is derived from an EMBL/GenBank/DDBJ whole genome shotgun (WGS) entry which is preliminary data.</text>
</comment>
<organism evidence="2">
    <name type="scientific">Cladocopium goreaui</name>
    <dbReference type="NCBI Taxonomy" id="2562237"/>
    <lineage>
        <taxon>Eukaryota</taxon>
        <taxon>Sar</taxon>
        <taxon>Alveolata</taxon>
        <taxon>Dinophyceae</taxon>
        <taxon>Suessiales</taxon>
        <taxon>Symbiodiniaceae</taxon>
        <taxon>Cladocopium</taxon>
    </lineage>
</organism>
<protein>
    <submittedName>
        <fullName evidence="4">Halomucin</fullName>
    </submittedName>
</protein>
<feature type="compositionally biased region" description="Acidic residues" evidence="1">
    <location>
        <begin position="897"/>
        <end position="908"/>
    </location>
</feature>
<proteinExistence type="predicted"/>
<evidence type="ECO:0000313" key="3">
    <source>
        <dbReference type="EMBL" id="CAL1149595.1"/>
    </source>
</evidence>
<feature type="compositionally biased region" description="Acidic residues" evidence="1">
    <location>
        <begin position="817"/>
        <end position="828"/>
    </location>
</feature>
<feature type="compositionally biased region" description="Acidic residues" evidence="1">
    <location>
        <begin position="703"/>
        <end position="713"/>
    </location>
</feature>
<feature type="compositionally biased region" description="Basic and acidic residues" evidence="1">
    <location>
        <begin position="886"/>
        <end position="896"/>
    </location>
</feature>
<feature type="compositionally biased region" description="Basic and acidic residues" evidence="1">
    <location>
        <begin position="740"/>
        <end position="755"/>
    </location>
</feature>
<keyword evidence="5" id="KW-1185">Reference proteome</keyword>
<dbReference type="EMBL" id="CAMXCT010002177">
    <property type="protein sequence ID" value="CAI3996220.1"/>
    <property type="molecule type" value="Genomic_DNA"/>
</dbReference>
<feature type="compositionally biased region" description="Acidic residues" evidence="1">
    <location>
        <begin position="756"/>
        <end position="767"/>
    </location>
</feature>
<feature type="compositionally biased region" description="Basic residues" evidence="1">
    <location>
        <begin position="1128"/>
        <end position="1140"/>
    </location>
</feature>
<feature type="compositionally biased region" description="Acidic residues" evidence="1">
    <location>
        <begin position="977"/>
        <end position="989"/>
    </location>
</feature>
<reference evidence="2" key="1">
    <citation type="submission" date="2022-10" db="EMBL/GenBank/DDBJ databases">
        <authorList>
            <person name="Chen Y."/>
            <person name="Dougan E. K."/>
            <person name="Chan C."/>
            <person name="Rhodes N."/>
            <person name="Thang M."/>
        </authorList>
    </citation>
    <scope>NUCLEOTIDE SEQUENCE</scope>
</reference>
<feature type="compositionally biased region" description="Acidic residues" evidence="1">
    <location>
        <begin position="847"/>
        <end position="860"/>
    </location>
</feature>
<feature type="compositionally biased region" description="Basic and acidic residues" evidence="1">
    <location>
        <begin position="714"/>
        <end position="724"/>
    </location>
</feature>
<feature type="compositionally biased region" description="Basic and acidic residues" evidence="1">
    <location>
        <begin position="991"/>
        <end position="1006"/>
    </location>
</feature>
<evidence type="ECO:0000313" key="4">
    <source>
        <dbReference type="EMBL" id="CAL4783532.1"/>
    </source>
</evidence>
<feature type="compositionally biased region" description="Basic and acidic residues" evidence="1">
    <location>
        <begin position="774"/>
        <end position="785"/>
    </location>
</feature>
<feature type="compositionally biased region" description="Basic and acidic residues" evidence="1">
    <location>
        <begin position="835"/>
        <end position="846"/>
    </location>
</feature>
<feature type="compositionally biased region" description="Basic and acidic residues" evidence="1">
    <location>
        <begin position="621"/>
        <end position="630"/>
    </location>
</feature>
<feature type="compositionally biased region" description="Basic and acidic residues" evidence="1">
    <location>
        <begin position="967"/>
        <end position="976"/>
    </location>
</feature>
<gene>
    <name evidence="2" type="ORF">C1SCF055_LOCUS22715</name>
</gene>
<feature type="compositionally biased region" description="Basic and acidic residues" evidence="1">
    <location>
        <begin position="800"/>
        <end position="816"/>
    </location>
</feature>
<feature type="region of interest" description="Disordered" evidence="1">
    <location>
        <begin position="688"/>
        <end position="1053"/>
    </location>
</feature>
<dbReference type="AlphaFoldDB" id="A0A9P1CRK7"/>
<feature type="compositionally biased region" description="Acidic residues" evidence="1">
    <location>
        <begin position="786"/>
        <end position="799"/>
    </location>
</feature>
<feature type="compositionally biased region" description="Acidic residues" evidence="1">
    <location>
        <begin position="927"/>
        <end position="940"/>
    </location>
</feature>
<feature type="compositionally biased region" description="Low complexity" evidence="1">
    <location>
        <begin position="1021"/>
        <end position="1044"/>
    </location>
</feature>
<feature type="compositionally biased region" description="Basic and acidic residues" evidence="1">
    <location>
        <begin position="579"/>
        <end position="610"/>
    </location>
</feature>
<feature type="compositionally biased region" description="Acidic residues" evidence="1">
    <location>
        <begin position="725"/>
        <end position="739"/>
    </location>
</feature>
<name>A0A9P1CRK7_9DINO</name>
<dbReference type="EMBL" id="CAMXCT020002177">
    <property type="protein sequence ID" value="CAL1149595.1"/>
    <property type="molecule type" value="Genomic_DNA"/>
</dbReference>
<reference evidence="3" key="2">
    <citation type="submission" date="2024-04" db="EMBL/GenBank/DDBJ databases">
        <authorList>
            <person name="Chen Y."/>
            <person name="Shah S."/>
            <person name="Dougan E. K."/>
            <person name="Thang M."/>
            <person name="Chan C."/>
        </authorList>
    </citation>
    <scope>NUCLEOTIDE SEQUENCE [LARGE SCALE GENOMIC DNA]</scope>
</reference>
<dbReference type="Proteomes" id="UP001152797">
    <property type="component" value="Unassembled WGS sequence"/>
</dbReference>
<sequence>MLHAACQAHNGELTLLFYTDEVTGGNVLSAPQARKANLVYVSWLECPLLHMESQWLTLSVCRSSDISEMRGGMAALVTAVLTFIQHECGDGFAVAWTDHDVDLLRIKKVYILADAEAIRSCTGCKGHAGLKPCLHCVNCMAVGKADGVVDHYDITCGDLNRFWPQTDSGISAAADILREDMTATRKKDCEKFLGWNWTHFQEGPLLAPQLKEWITIDSLLYDSMHIFFNNGQICQLLGLWYDMLLQHTGLSLQHVKQYASLWTPVRGSPAACGPKPSQYFNEKLWKAGADFRGDADAAAATLALAVAFCEEVLMVEETLRPCIESMQCLHQLVCCIWACKVSSSAASKLEALQRKHFEAYSKAWSQETMRPKWHYGLHVQSQVQRCGKMLDTWALERKHKFFKKLTTGNWGFAPTFAESALLELSTADLQESYEVSWLNLSLLGSTVIKNLPGLPGPCEMSNGLVVKGVKYIREQYLLLGNGAAAAQVLGGIKTANADFFLLVELMVPLQVQPSYRTLWKRAKENEPACALVKLFDEMEKRIPPDMKSDDDLVPGGDLRSNGNNWLRSAYKASGNHLNSDAKEAVEDQVDKNKQDKSMKEEARQEEKGQEDQTSSEEDCDNEKSRETLKKERSMVHGLTRELILYLCTCSGPDHWMTSKDDTACQSKSAIATLYGEEIDFRPEQLPAHAKEAVAAPLCGEEKTTEEEPSEAETDERNAETAEDKGEAEEDEESEDEDEETAPKKEKDQDEEKKEDGEDEEDAEDDLEVGSPQNDGKKMEEKKMEEQKDEEDEESEDKDEETAPKKEKDQDEEKKEDGEDEEDAEDDLEVGSPQNDGKKMEEKKMEEQKDEEDEESEDKDEETAPKKDQMEESQDESDDELEDEKEEKDQDEEKKEDREDEEDAEDDLEVGSPQNDGKKMEEKKMEEQKDEEDEESEDKDEETAPKKDQMEVSQDESDDEFEDEEEEKDHHEEKKEDGEDEEDTKDDLEDGSPQKDGKKMEEQKDVDQDMEEDDGGKEDDSSSSSESTSSSTSSPSDTSSSSSSPKKNKPDSLTRCATEAAALADLDAVGLQNYWLYCRGDHPDQIVQEALRRMETWDYTKPISKNVVKQTERELAKLLQQAKESEKKPKAKATAKAKTKPTKKTKDAWVVEIRRRSTGKAAGQLYKLYISPKERESDKIAAIQQSLVKGKVSAEAVPEEFTIYWKDMAESSRIWGTLPNIGSLRLPLDVKQLKAALARRLGVINTTSLSK</sequence>
<feature type="compositionally biased region" description="Acidic residues" evidence="1">
    <location>
        <begin position="870"/>
        <end position="885"/>
    </location>
</feature>
<evidence type="ECO:0000313" key="5">
    <source>
        <dbReference type="Proteomes" id="UP001152797"/>
    </source>
</evidence>
<evidence type="ECO:0000313" key="2">
    <source>
        <dbReference type="EMBL" id="CAI3996220.1"/>
    </source>
</evidence>
<feature type="region of interest" description="Disordered" evidence="1">
    <location>
        <begin position="1120"/>
        <end position="1140"/>
    </location>
</feature>
<feature type="compositionally biased region" description="Acidic residues" evidence="1">
    <location>
        <begin position="1007"/>
        <end position="1016"/>
    </location>
</feature>
<feature type="compositionally biased region" description="Basic and acidic residues" evidence="1">
    <location>
        <begin position="915"/>
        <end position="926"/>
    </location>
</feature>
<accession>A0A9P1CRK7</accession>
<evidence type="ECO:0000256" key="1">
    <source>
        <dbReference type="SAM" id="MobiDB-lite"/>
    </source>
</evidence>
<feature type="region of interest" description="Disordered" evidence="1">
    <location>
        <begin position="576"/>
        <end position="630"/>
    </location>
</feature>
<feature type="compositionally biased region" description="Acidic residues" evidence="1">
    <location>
        <begin position="952"/>
        <end position="966"/>
    </location>
</feature>